<dbReference type="InterPro" id="IPR037401">
    <property type="entry name" value="SnoaL-like"/>
</dbReference>
<dbReference type="KEGG" id="pcav:D3880_17240"/>
<gene>
    <name evidence="2" type="ORF">D3880_17240</name>
</gene>
<evidence type="ECO:0000313" key="2">
    <source>
        <dbReference type="EMBL" id="AYC33994.1"/>
    </source>
</evidence>
<dbReference type="RefSeq" id="WP_119894649.1">
    <property type="nucleotide sequence ID" value="NZ_CP032419.1"/>
</dbReference>
<dbReference type="Gene3D" id="3.10.450.50">
    <property type="match status" value="1"/>
</dbReference>
<accession>A0A385Z5E9</accession>
<evidence type="ECO:0000313" key="3">
    <source>
        <dbReference type="Proteomes" id="UP000265560"/>
    </source>
</evidence>
<name>A0A385Z5E9_9PSED</name>
<organism evidence="2 3">
    <name type="scientific">Pseudomonas cavernae</name>
    <dbReference type="NCBI Taxonomy" id="2320867"/>
    <lineage>
        <taxon>Bacteria</taxon>
        <taxon>Pseudomonadati</taxon>
        <taxon>Pseudomonadota</taxon>
        <taxon>Gammaproteobacteria</taxon>
        <taxon>Pseudomonadales</taxon>
        <taxon>Pseudomonadaceae</taxon>
        <taxon>Pseudomonas</taxon>
    </lineage>
</organism>
<dbReference type="OrthoDB" id="4571298at2"/>
<dbReference type="SUPFAM" id="SSF54427">
    <property type="entry name" value="NTF2-like"/>
    <property type="match status" value="1"/>
</dbReference>
<dbReference type="AlphaFoldDB" id="A0A385Z5E9"/>
<keyword evidence="3" id="KW-1185">Reference proteome</keyword>
<proteinExistence type="predicted"/>
<dbReference type="Proteomes" id="UP000265560">
    <property type="component" value="Chromosome"/>
</dbReference>
<protein>
    <submittedName>
        <fullName evidence="2">Nuclear transport factor 2 family protein</fullName>
    </submittedName>
</protein>
<reference evidence="3" key="1">
    <citation type="submission" date="2018-09" db="EMBL/GenBank/DDBJ databases">
        <authorList>
            <person name="Zhu H."/>
        </authorList>
    </citation>
    <scope>NUCLEOTIDE SEQUENCE [LARGE SCALE GENOMIC DNA]</scope>
    <source>
        <strain evidence="3">K2W31S-8</strain>
    </source>
</reference>
<sequence length="137" mass="16010">MTTTLDDRLAIQDLLYRYARAADDKDTAAYRACFSSNGVAVNWADFEVNDGATIIDSLSQYQWTMHKVFNHAFEVEGDRARGYTYCLATHVADEQGQRRKEDWHVRYDDELLRENGQWRFLRREVQVGLIEKVDLPD</sequence>
<feature type="domain" description="SnoaL-like" evidence="1">
    <location>
        <begin position="4"/>
        <end position="123"/>
    </location>
</feature>
<dbReference type="EMBL" id="CP032419">
    <property type="protein sequence ID" value="AYC33994.1"/>
    <property type="molecule type" value="Genomic_DNA"/>
</dbReference>
<evidence type="ECO:0000259" key="1">
    <source>
        <dbReference type="Pfam" id="PF13577"/>
    </source>
</evidence>
<dbReference type="InterPro" id="IPR032710">
    <property type="entry name" value="NTF2-like_dom_sf"/>
</dbReference>
<dbReference type="Pfam" id="PF13577">
    <property type="entry name" value="SnoaL_4"/>
    <property type="match status" value="1"/>
</dbReference>